<keyword evidence="1" id="KW-0812">Transmembrane</keyword>
<feature type="transmembrane region" description="Helical" evidence="1">
    <location>
        <begin position="97"/>
        <end position="117"/>
    </location>
</feature>
<dbReference type="AlphaFoldDB" id="A0A318THW1"/>
<feature type="transmembrane region" description="Helical" evidence="1">
    <location>
        <begin position="168"/>
        <end position="186"/>
    </location>
</feature>
<protein>
    <submittedName>
        <fullName evidence="2">CXXC-20-CXXC protein</fullName>
    </submittedName>
</protein>
<keyword evidence="1" id="KW-1133">Transmembrane helix</keyword>
<evidence type="ECO:0000256" key="1">
    <source>
        <dbReference type="SAM" id="Phobius"/>
    </source>
</evidence>
<dbReference type="OrthoDB" id="2735920at2"/>
<feature type="transmembrane region" description="Helical" evidence="1">
    <location>
        <begin position="144"/>
        <end position="162"/>
    </location>
</feature>
<dbReference type="EMBL" id="QJTJ01000030">
    <property type="protein sequence ID" value="PYF03507.1"/>
    <property type="molecule type" value="Genomic_DNA"/>
</dbReference>
<feature type="transmembrane region" description="Helical" evidence="1">
    <location>
        <begin position="258"/>
        <end position="274"/>
    </location>
</feature>
<dbReference type="RefSeq" id="WP_107934802.1">
    <property type="nucleotide sequence ID" value="NZ_CP085009.1"/>
</dbReference>
<evidence type="ECO:0000313" key="3">
    <source>
        <dbReference type="Proteomes" id="UP000247416"/>
    </source>
</evidence>
<accession>A0A318THW1</accession>
<keyword evidence="1" id="KW-0472">Membrane</keyword>
<name>A0A318THW1_9BACL</name>
<organism evidence="2 3">
    <name type="scientific">Ureibacillus chungkukjangi</name>
    <dbReference type="NCBI Taxonomy" id="1202712"/>
    <lineage>
        <taxon>Bacteria</taxon>
        <taxon>Bacillati</taxon>
        <taxon>Bacillota</taxon>
        <taxon>Bacilli</taxon>
        <taxon>Bacillales</taxon>
        <taxon>Caryophanaceae</taxon>
        <taxon>Ureibacillus</taxon>
    </lineage>
</organism>
<evidence type="ECO:0000313" key="2">
    <source>
        <dbReference type="EMBL" id="PYF03507.1"/>
    </source>
</evidence>
<reference evidence="2 3" key="1">
    <citation type="submission" date="2018-06" db="EMBL/GenBank/DDBJ databases">
        <title>Genomic Encyclopedia of Archaeal and Bacterial Type Strains, Phase II (KMG-II): from individual species to whole genera.</title>
        <authorList>
            <person name="Goeker M."/>
        </authorList>
    </citation>
    <scope>NUCLEOTIDE SEQUENCE [LARGE SCALE GENOMIC DNA]</scope>
    <source>
        <strain evidence="2 3">KACC 16626</strain>
    </source>
</reference>
<gene>
    <name evidence="2" type="ORF">BJ095_13036</name>
</gene>
<dbReference type="Proteomes" id="UP000247416">
    <property type="component" value="Unassembled WGS sequence"/>
</dbReference>
<keyword evidence="3" id="KW-1185">Reference proteome</keyword>
<proteinExistence type="predicted"/>
<feature type="transmembrane region" description="Helical" evidence="1">
    <location>
        <begin position="235"/>
        <end position="252"/>
    </location>
</feature>
<feature type="transmembrane region" description="Helical" evidence="1">
    <location>
        <begin position="46"/>
        <end position="69"/>
    </location>
</feature>
<comment type="caution">
    <text evidence="2">The sequence shown here is derived from an EMBL/GenBank/DDBJ whole genome shotgun (WGS) entry which is preliminary data.</text>
</comment>
<sequence>MKTQKDFKGSWKSELESSINLSPKMKEDLLDKVSSQRDVSEAKRNWIYPTVLTSFVLGAAFFLLLMIQYNPLDLTMSSPEEINNDINIFELLSSEKFYWIVGAIILEIIVVLLFFAVMKKTRRWEKTFVARVLAKLLPTRQNSILIQSFLCVVIGMGIVFSSLASIKYLTVFFVFLLNYLVLLWSIRDLNRSSCPHCGHLFSRKDLYKITWAPYRLKCIHCEENIFQTKASRNKAIIFVWMPFVSHYALGFLGIPFPVIGFSFILVGLFFNFYINNFTTRYSKEDEPMW</sequence>